<dbReference type="PANTHER" id="PTHR48079:SF6">
    <property type="entry name" value="NAD(P)-BINDING DOMAIN-CONTAINING PROTEIN-RELATED"/>
    <property type="match status" value="1"/>
</dbReference>
<dbReference type="PANTHER" id="PTHR48079">
    <property type="entry name" value="PROTEIN YEEZ"/>
    <property type="match status" value="1"/>
</dbReference>
<dbReference type="AlphaFoldDB" id="A0A4R3LB52"/>
<gene>
    <name evidence="2" type="ORF">EDD58_10151</name>
</gene>
<dbReference type="InterPro" id="IPR051783">
    <property type="entry name" value="NAD(P)-dependent_oxidoreduct"/>
</dbReference>
<sequence>MKILITGGTGFIGRHLVHLLHQEGHEVTVLHRASSCLNGLPESISTRLGDVTRAETLKGCCEGIDWVFHVAGDVTWGKKLKSRMFEINVMGSRNIAQEALKSGVKRFIHTSSAAAVGLPRERVIDEDEPFNGDQLQVEYSIAKRRGEEAVLDMVPQGLPAVVVNPTVVIGVQAAASSFFNSVVDGKLTLSPSGGVNICDVEDIAQGHRLAAEYGKIGERYLLGGENLPMIELFQRLADASETHQKIRSVPSGVLKVASLLAEGISILNGKEPIFAWDLAKLAGRNIYYSSAKAEQELGYTITPLEQTIKKIVEERKTFR</sequence>
<dbReference type="Proteomes" id="UP000294937">
    <property type="component" value="Unassembled WGS sequence"/>
</dbReference>
<dbReference type="SUPFAM" id="SSF51735">
    <property type="entry name" value="NAD(P)-binding Rossmann-fold domains"/>
    <property type="match status" value="1"/>
</dbReference>
<dbReference type="EMBL" id="SMAG01000001">
    <property type="protein sequence ID" value="TCS96420.1"/>
    <property type="molecule type" value="Genomic_DNA"/>
</dbReference>
<feature type="domain" description="NAD-dependent epimerase/dehydratase" evidence="1">
    <location>
        <begin position="3"/>
        <end position="223"/>
    </location>
</feature>
<dbReference type="RefSeq" id="WP_165875714.1">
    <property type="nucleotide sequence ID" value="NZ_SMAG01000001.1"/>
</dbReference>
<comment type="caution">
    <text evidence="2">The sequence shown here is derived from an EMBL/GenBank/DDBJ whole genome shotgun (WGS) entry which is preliminary data.</text>
</comment>
<proteinExistence type="predicted"/>
<dbReference type="InterPro" id="IPR001509">
    <property type="entry name" value="Epimerase_deHydtase"/>
</dbReference>
<evidence type="ECO:0000313" key="2">
    <source>
        <dbReference type="EMBL" id="TCS96420.1"/>
    </source>
</evidence>
<name>A0A4R3LB52_9BACL</name>
<protein>
    <submittedName>
        <fullName evidence="2">Dihydroflavonol-4-reductase</fullName>
    </submittedName>
</protein>
<accession>A0A4R3LB52</accession>
<dbReference type="Pfam" id="PF01370">
    <property type="entry name" value="Epimerase"/>
    <property type="match status" value="1"/>
</dbReference>
<evidence type="ECO:0000313" key="3">
    <source>
        <dbReference type="Proteomes" id="UP000294937"/>
    </source>
</evidence>
<dbReference type="GO" id="GO:0005737">
    <property type="term" value="C:cytoplasm"/>
    <property type="evidence" value="ECO:0007669"/>
    <property type="project" value="TreeGrafter"/>
</dbReference>
<keyword evidence="3" id="KW-1185">Reference proteome</keyword>
<reference evidence="2 3" key="1">
    <citation type="submission" date="2019-03" db="EMBL/GenBank/DDBJ databases">
        <title>Genomic Encyclopedia of Type Strains, Phase IV (KMG-IV): sequencing the most valuable type-strain genomes for metagenomic binning, comparative biology and taxonomic classification.</title>
        <authorList>
            <person name="Goeker M."/>
        </authorList>
    </citation>
    <scope>NUCLEOTIDE SEQUENCE [LARGE SCALE GENOMIC DNA]</scope>
    <source>
        <strain evidence="2 3">DSM 45707</strain>
    </source>
</reference>
<dbReference type="Gene3D" id="3.40.50.720">
    <property type="entry name" value="NAD(P)-binding Rossmann-like Domain"/>
    <property type="match status" value="1"/>
</dbReference>
<evidence type="ECO:0000259" key="1">
    <source>
        <dbReference type="Pfam" id="PF01370"/>
    </source>
</evidence>
<organism evidence="2 3">
    <name type="scientific">Hazenella coriacea</name>
    <dbReference type="NCBI Taxonomy" id="1179467"/>
    <lineage>
        <taxon>Bacteria</taxon>
        <taxon>Bacillati</taxon>
        <taxon>Bacillota</taxon>
        <taxon>Bacilli</taxon>
        <taxon>Bacillales</taxon>
        <taxon>Thermoactinomycetaceae</taxon>
        <taxon>Hazenella</taxon>
    </lineage>
</organism>
<dbReference type="GO" id="GO:0004029">
    <property type="term" value="F:aldehyde dehydrogenase (NAD+) activity"/>
    <property type="evidence" value="ECO:0007669"/>
    <property type="project" value="TreeGrafter"/>
</dbReference>
<dbReference type="InterPro" id="IPR036291">
    <property type="entry name" value="NAD(P)-bd_dom_sf"/>
</dbReference>